<dbReference type="PANTHER" id="PTHR10272">
    <property type="entry name" value="PLATELET-ACTIVATING FACTOR ACETYLHYDROLASE"/>
    <property type="match status" value="1"/>
</dbReference>
<evidence type="ECO:0000256" key="3">
    <source>
        <dbReference type="ARBA" id="ARBA00023098"/>
    </source>
</evidence>
<keyword evidence="2" id="KW-0442">Lipid degradation</keyword>
<dbReference type="SUPFAM" id="SSF53474">
    <property type="entry name" value="alpha/beta-Hydrolases"/>
    <property type="match status" value="1"/>
</dbReference>
<name>A0A561UBR6_9ACTN</name>
<dbReference type="AlphaFoldDB" id="A0A561UBR6"/>
<dbReference type="PANTHER" id="PTHR10272:SF0">
    <property type="entry name" value="PLATELET-ACTIVATING FACTOR ACETYLHYDROLASE"/>
    <property type="match status" value="1"/>
</dbReference>
<keyword evidence="3" id="KW-0443">Lipid metabolism</keyword>
<dbReference type="Pfam" id="PF03403">
    <property type="entry name" value="PAF-AH_p_II"/>
    <property type="match status" value="1"/>
</dbReference>
<comment type="caution">
    <text evidence="5">The sequence shown here is derived from an EMBL/GenBank/DDBJ whole genome shotgun (WGS) entry which is preliminary data.</text>
</comment>
<dbReference type="Proteomes" id="UP000317940">
    <property type="component" value="Unassembled WGS sequence"/>
</dbReference>
<gene>
    <name evidence="5" type="ORF">FHX73_11559</name>
</gene>
<dbReference type="GO" id="GO:0003847">
    <property type="term" value="F:1-alkyl-2-acetylglycerophosphocholine esterase activity"/>
    <property type="evidence" value="ECO:0007669"/>
    <property type="project" value="TreeGrafter"/>
</dbReference>
<dbReference type="GO" id="GO:0016042">
    <property type="term" value="P:lipid catabolic process"/>
    <property type="evidence" value="ECO:0007669"/>
    <property type="project" value="UniProtKB-KW"/>
</dbReference>
<organism evidence="5 6">
    <name type="scientific">Kitasatospora viridis</name>
    <dbReference type="NCBI Taxonomy" id="281105"/>
    <lineage>
        <taxon>Bacteria</taxon>
        <taxon>Bacillati</taxon>
        <taxon>Actinomycetota</taxon>
        <taxon>Actinomycetes</taxon>
        <taxon>Kitasatosporales</taxon>
        <taxon>Streptomycetaceae</taxon>
        <taxon>Kitasatospora</taxon>
    </lineage>
</organism>
<feature type="chain" id="PRO_5039102234" evidence="4">
    <location>
        <begin position="24"/>
        <end position="395"/>
    </location>
</feature>
<evidence type="ECO:0000256" key="1">
    <source>
        <dbReference type="ARBA" id="ARBA00022801"/>
    </source>
</evidence>
<accession>A0A561UBR6</accession>
<sequence>MITPRRAAVAAALVLALVSPLSAASTAFAAGPGPAGIPVAGTTASVAVALPRPTGPHAVGRSVLDLVDQQRTDPWVPSAGPRQLMVSVFYPARPGTGSGPAPYMTQPEAHALLAGAAPAGTPIPPGPVPLPAGWAAEDAKPAPGKYPLVLLSPGFNLSRATLTGLAEDLASRGYVVALVDHTYESFGVTFPDGRTLPAEILDNPPPHGWADVELSRAKDMSFVIDQLTGPHPAWPYAARLIDRHRIGMAGHSLGGSSAATTMAADPRVLAGVNLDGSFQQEAPAAGVGDRPFLMLGTQAAESPGMDVSWTKAWAQLDGWKRWLTVSGFTHPSFTDEPLLAAALGVPMRGDTTPPQREAQITRAYVAAFFDLQLKGIPQPLLDGPSAAYPEVAFQH</sequence>
<feature type="signal peptide" evidence="4">
    <location>
        <begin position="1"/>
        <end position="23"/>
    </location>
</feature>
<evidence type="ECO:0000256" key="4">
    <source>
        <dbReference type="SAM" id="SignalP"/>
    </source>
</evidence>
<reference evidence="5 6" key="1">
    <citation type="submission" date="2019-06" db="EMBL/GenBank/DDBJ databases">
        <title>Sequencing the genomes of 1000 actinobacteria strains.</title>
        <authorList>
            <person name="Klenk H.-P."/>
        </authorList>
    </citation>
    <scope>NUCLEOTIDE SEQUENCE [LARGE SCALE GENOMIC DNA]</scope>
    <source>
        <strain evidence="5 6">DSM 44826</strain>
    </source>
</reference>
<proteinExistence type="predicted"/>
<evidence type="ECO:0000256" key="2">
    <source>
        <dbReference type="ARBA" id="ARBA00022963"/>
    </source>
</evidence>
<keyword evidence="6" id="KW-1185">Reference proteome</keyword>
<dbReference type="InterPro" id="IPR029058">
    <property type="entry name" value="AB_hydrolase_fold"/>
</dbReference>
<dbReference type="OrthoDB" id="569821at2"/>
<evidence type="ECO:0000313" key="6">
    <source>
        <dbReference type="Proteomes" id="UP000317940"/>
    </source>
</evidence>
<keyword evidence="1 5" id="KW-0378">Hydrolase</keyword>
<dbReference type="RefSeq" id="WP_145903094.1">
    <property type="nucleotide sequence ID" value="NZ_BAAAMZ010000004.1"/>
</dbReference>
<dbReference type="Gene3D" id="3.40.50.1820">
    <property type="entry name" value="alpha/beta hydrolase"/>
    <property type="match status" value="1"/>
</dbReference>
<keyword evidence="4" id="KW-0732">Signal</keyword>
<dbReference type="EMBL" id="VIWT01000001">
    <property type="protein sequence ID" value="TWF96786.1"/>
    <property type="molecule type" value="Genomic_DNA"/>
</dbReference>
<protein>
    <submittedName>
        <fullName evidence="5">Platelet-activating factor acetylhydrolase isoform II</fullName>
    </submittedName>
</protein>
<evidence type="ECO:0000313" key="5">
    <source>
        <dbReference type="EMBL" id="TWF96786.1"/>
    </source>
</evidence>